<reference evidence="1" key="1">
    <citation type="submission" date="2019-05" db="EMBL/GenBank/DDBJ databases">
        <title>Methanoculleus sp. FWC-SCC1, a methanogenic archaeon isolated from deep marine cold seep.</title>
        <authorList>
            <person name="Chen Y.-W."/>
            <person name="Chen S.-C."/>
            <person name="Teng N.-H."/>
            <person name="Lai M.-C."/>
        </authorList>
    </citation>
    <scope>NUCLEOTIDE SEQUENCE</scope>
    <source>
        <strain evidence="1">FWC-SCC1</strain>
    </source>
</reference>
<name>A0ABT8MAH2_9EURY</name>
<accession>A0ABT8MAH2</accession>
<dbReference type="EMBL" id="VCYH01000005">
    <property type="protein sequence ID" value="MDN7024899.1"/>
    <property type="molecule type" value="Genomic_DNA"/>
</dbReference>
<protein>
    <submittedName>
        <fullName evidence="1">Uncharacterized protein</fullName>
    </submittedName>
</protein>
<proteinExistence type="predicted"/>
<sequence>MIPRVRRDMGNLYRHNIRGMTAVWSGTTDWNGTPSVVEYNHIHVRLLPHPLHSLMAEAGQ</sequence>
<gene>
    <name evidence="1" type="ORF">FGU65_08360</name>
</gene>
<keyword evidence="2" id="KW-1185">Reference proteome</keyword>
<dbReference type="RefSeq" id="WP_301664023.1">
    <property type="nucleotide sequence ID" value="NZ_VCYH01000005.1"/>
</dbReference>
<comment type="caution">
    <text evidence="1">The sequence shown here is derived from an EMBL/GenBank/DDBJ whole genome shotgun (WGS) entry which is preliminary data.</text>
</comment>
<evidence type="ECO:0000313" key="2">
    <source>
        <dbReference type="Proteomes" id="UP001168338"/>
    </source>
</evidence>
<evidence type="ECO:0000313" key="1">
    <source>
        <dbReference type="EMBL" id="MDN7024899.1"/>
    </source>
</evidence>
<dbReference type="Proteomes" id="UP001168338">
    <property type="component" value="Unassembled WGS sequence"/>
</dbReference>
<organism evidence="1 2">
    <name type="scientific">Methanoculleus frigidifontis</name>
    <dbReference type="NCBI Taxonomy" id="2584085"/>
    <lineage>
        <taxon>Archaea</taxon>
        <taxon>Methanobacteriati</taxon>
        <taxon>Methanobacteriota</taxon>
        <taxon>Stenosarchaea group</taxon>
        <taxon>Methanomicrobia</taxon>
        <taxon>Methanomicrobiales</taxon>
        <taxon>Methanomicrobiaceae</taxon>
        <taxon>Methanoculleus</taxon>
    </lineage>
</organism>